<feature type="domain" description="A20-type" evidence="5">
    <location>
        <begin position="21"/>
        <end position="55"/>
    </location>
</feature>
<dbReference type="Proteomes" id="UP000289886">
    <property type="component" value="Unassembled WGS sequence"/>
</dbReference>
<evidence type="ECO:0000256" key="2">
    <source>
        <dbReference type="ARBA" id="ARBA00022771"/>
    </source>
</evidence>
<dbReference type="PROSITE" id="PS51036">
    <property type="entry name" value="ZF_A20"/>
    <property type="match status" value="1"/>
</dbReference>
<evidence type="ECO:0000259" key="5">
    <source>
        <dbReference type="PROSITE" id="PS51036"/>
    </source>
</evidence>
<dbReference type="SUPFAM" id="SSF57716">
    <property type="entry name" value="Glucocorticoid receptor-like (DNA-binding domain)"/>
    <property type="match status" value="1"/>
</dbReference>
<evidence type="ECO:0000256" key="3">
    <source>
        <dbReference type="ARBA" id="ARBA00022833"/>
    </source>
</evidence>
<dbReference type="SUPFAM" id="SSF118310">
    <property type="entry name" value="AN1-like Zinc finger"/>
    <property type="match status" value="1"/>
</dbReference>
<dbReference type="InterPro" id="IPR050652">
    <property type="entry name" value="AN1_A20_ZnFinger"/>
</dbReference>
<evidence type="ECO:0000256" key="1">
    <source>
        <dbReference type="ARBA" id="ARBA00022723"/>
    </source>
</evidence>
<evidence type="ECO:0000313" key="7">
    <source>
        <dbReference type="Proteomes" id="UP000289886"/>
    </source>
</evidence>
<dbReference type="AlphaFoldDB" id="A0A662YNH8"/>
<dbReference type="GO" id="GO:0008270">
    <property type="term" value="F:zinc ion binding"/>
    <property type="evidence" value="ECO:0007669"/>
    <property type="project" value="UniProtKB-KW"/>
</dbReference>
<keyword evidence="3" id="KW-0862">Zinc</keyword>
<feature type="region of interest" description="Disordered" evidence="4">
    <location>
        <begin position="55"/>
        <end position="81"/>
    </location>
</feature>
<dbReference type="Gene3D" id="1.20.5.4770">
    <property type="match status" value="1"/>
</dbReference>
<sequence>MLQTSNIKKHLQHTDMAQETNQSPVLCAMGCGFYGNPRTSGMCSVCYKEHLQRQQSSGRMSPMGLVGTSSVSNSPTSEASAIQRLEASLSISEATSASMADTSRGMPAASLPVTQQMTEMSISREEKVTTPKAEAAEPVLTQPTASASHPSAPGSDEAKAPELPKTRKNRCFMCRKKVGLTGEMGDSLIYIPESEDEVEKESEIVLPESRNPFQEEAHASTHVSAYRHDTLPASADQIIVIVEEDDTMPAENKVIEVTTVVNDEIANPTHRAVFSSETELLVNQETLGNKGEVSVHLPITELSAASEYNTLTSLVPATTAILSSLKI</sequence>
<evidence type="ECO:0000256" key="4">
    <source>
        <dbReference type="SAM" id="MobiDB-lite"/>
    </source>
</evidence>
<evidence type="ECO:0000313" key="6">
    <source>
        <dbReference type="EMBL" id="RXM97586.1"/>
    </source>
</evidence>
<feature type="compositionally biased region" description="Polar residues" evidence="4">
    <location>
        <begin position="67"/>
        <end position="80"/>
    </location>
</feature>
<reference evidence="6 7" key="1">
    <citation type="submission" date="2019-01" db="EMBL/GenBank/DDBJ databases">
        <title>Draft Genome and Complete Hox-Cluster Characterization of the Sterlet Sturgeon (Acipenser ruthenus).</title>
        <authorList>
            <person name="Wei Q."/>
        </authorList>
    </citation>
    <scope>NUCLEOTIDE SEQUENCE [LARGE SCALE GENOMIC DNA]</scope>
    <source>
        <strain evidence="6">WHYD16114868_AA</strain>
        <tissue evidence="6">Blood</tissue>
    </source>
</reference>
<dbReference type="EMBL" id="SCEB01001025">
    <property type="protein sequence ID" value="RXM97586.1"/>
    <property type="molecule type" value="Genomic_DNA"/>
</dbReference>
<keyword evidence="1" id="KW-0479">Metal-binding</keyword>
<feature type="region of interest" description="Disordered" evidence="4">
    <location>
        <begin position="119"/>
        <end position="164"/>
    </location>
</feature>
<dbReference type="PANTHER" id="PTHR10634">
    <property type="entry name" value="AN1-TYPE ZINC FINGER PROTEIN"/>
    <property type="match status" value="1"/>
</dbReference>
<gene>
    <name evidence="6" type="ORF">EOD39_14235</name>
</gene>
<proteinExistence type="predicted"/>
<dbReference type="InterPro" id="IPR002653">
    <property type="entry name" value="Znf_A20"/>
</dbReference>
<name>A0A662YNH8_ACIRT</name>
<dbReference type="GO" id="GO:0003677">
    <property type="term" value="F:DNA binding"/>
    <property type="evidence" value="ECO:0007669"/>
    <property type="project" value="InterPro"/>
</dbReference>
<keyword evidence="7" id="KW-1185">Reference proteome</keyword>
<dbReference type="Pfam" id="PF01754">
    <property type="entry name" value="zf-A20"/>
    <property type="match status" value="1"/>
</dbReference>
<organism evidence="6 7">
    <name type="scientific">Acipenser ruthenus</name>
    <name type="common">Sterlet sturgeon</name>
    <dbReference type="NCBI Taxonomy" id="7906"/>
    <lineage>
        <taxon>Eukaryota</taxon>
        <taxon>Metazoa</taxon>
        <taxon>Chordata</taxon>
        <taxon>Craniata</taxon>
        <taxon>Vertebrata</taxon>
        <taxon>Euteleostomi</taxon>
        <taxon>Actinopterygii</taxon>
        <taxon>Chondrostei</taxon>
        <taxon>Acipenseriformes</taxon>
        <taxon>Acipenseridae</taxon>
        <taxon>Acipenser</taxon>
    </lineage>
</organism>
<keyword evidence="2" id="KW-0863">Zinc-finger</keyword>
<dbReference type="FunFam" id="1.20.5.4770:FF:000001">
    <property type="entry name" value="Zinc finger AN1-type containing 6"/>
    <property type="match status" value="1"/>
</dbReference>
<protein>
    <submittedName>
        <fullName evidence="6">AN1-type zinc finger protein 5</fullName>
    </submittedName>
</protein>
<comment type="caution">
    <text evidence="6">The sequence shown here is derived from an EMBL/GenBank/DDBJ whole genome shotgun (WGS) entry which is preliminary data.</text>
</comment>
<dbReference type="PANTHER" id="PTHR10634:SF26">
    <property type="entry name" value="AN1-TYPE ZINC FINGER PROTEIN 5"/>
    <property type="match status" value="1"/>
</dbReference>
<dbReference type="SMART" id="SM00259">
    <property type="entry name" value="ZnF_A20"/>
    <property type="match status" value="1"/>
</dbReference>
<accession>A0A662YNH8</accession>
<dbReference type="InterPro" id="IPR035896">
    <property type="entry name" value="AN1-like_Znf"/>
</dbReference>